<dbReference type="Gene3D" id="1.10.287.470">
    <property type="entry name" value="Helix hairpin bin"/>
    <property type="match status" value="1"/>
</dbReference>
<feature type="domain" description="CusB-like beta-barrel" evidence="4">
    <location>
        <begin position="240"/>
        <end position="309"/>
    </location>
</feature>
<dbReference type="SUPFAM" id="SSF111369">
    <property type="entry name" value="HlyD-like secretion proteins"/>
    <property type="match status" value="1"/>
</dbReference>
<evidence type="ECO:0000256" key="2">
    <source>
        <dbReference type="ARBA" id="ARBA00022448"/>
    </source>
</evidence>
<dbReference type="InterPro" id="IPR058649">
    <property type="entry name" value="CzcB_C"/>
</dbReference>
<dbReference type="Gene3D" id="2.40.30.170">
    <property type="match status" value="1"/>
</dbReference>
<dbReference type="EMBL" id="PJRQ01000040">
    <property type="protein sequence ID" value="PLR09228.1"/>
    <property type="molecule type" value="Genomic_DNA"/>
</dbReference>
<dbReference type="Pfam" id="PF25975">
    <property type="entry name" value="CzcB_C"/>
    <property type="match status" value="1"/>
</dbReference>
<sequence>MATRSAAGPRNLMLGVAAVALLGAGFGLAKLTSKPAPAPEAAPANATDAPAAPSEVKVEASYLQVSNIGLQAVAAGDFGGQVQGSGSVAATPGGEAVLTAHAGGTVVRIFKRLGEPVRAGETLALVESRDAALIAGQRGAADARANLAASNLAREKRLFEQGVTSRQDYETAKAEADAARAEAAGARAAAGASRVSADGRSVAVVSPISGKITAAPATLGAFVQSESELFRVADAREVQIEVAVSPQDAARIFPGASATVRNAAGDAIAATVRSVTPTLNPETRTATVVLSVSDTRLVPGEAVQATIAARGAGQPGFILPEEAVQSLDNRDVVFVRTQTGFAVRPVVVTTRSGGQALVVSGLKAGETVATRNAFLLKAQVVKGGEDE</sequence>
<dbReference type="AlphaFoldDB" id="A0A2N5CPZ4"/>
<dbReference type="RefSeq" id="WP_062096034.1">
    <property type="nucleotide sequence ID" value="NZ_PJRQ01000040.1"/>
</dbReference>
<keyword evidence="2" id="KW-0813">Transport</keyword>
<feature type="domain" description="CzcB-like alpha-helical hairpin" evidence="3">
    <location>
        <begin position="140"/>
        <end position="188"/>
    </location>
</feature>
<dbReference type="Proteomes" id="UP000234483">
    <property type="component" value="Unassembled WGS sequence"/>
</dbReference>
<dbReference type="Pfam" id="PF25893">
    <property type="entry name" value="HH_CzcB"/>
    <property type="match status" value="1"/>
</dbReference>
<dbReference type="PANTHER" id="PTHR30097">
    <property type="entry name" value="CATION EFFLUX SYSTEM PROTEIN CUSB"/>
    <property type="match status" value="1"/>
</dbReference>
<dbReference type="InterPro" id="IPR058792">
    <property type="entry name" value="Beta-barrel_RND_2"/>
</dbReference>
<evidence type="ECO:0000313" key="8">
    <source>
        <dbReference type="Proteomes" id="UP000234483"/>
    </source>
</evidence>
<dbReference type="NCBIfam" id="TIGR01730">
    <property type="entry name" value="RND_mfp"/>
    <property type="match status" value="1"/>
</dbReference>
<comment type="caution">
    <text evidence="7">The sequence shown here is derived from an EMBL/GenBank/DDBJ whole genome shotgun (WGS) entry which is preliminary data.</text>
</comment>
<dbReference type="GO" id="GO:0016020">
    <property type="term" value="C:membrane"/>
    <property type="evidence" value="ECO:0007669"/>
    <property type="project" value="InterPro"/>
</dbReference>
<dbReference type="Gene3D" id="2.40.50.100">
    <property type="match status" value="1"/>
</dbReference>
<evidence type="ECO:0000259" key="3">
    <source>
        <dbReference type="Pfam" id="PF25893"/>
    </source>
</evidence>
<dbReference type="Pfam" id="PF25973">
    <property type="entry name" value="BSH_CzcB"/>
    <property type="match status" value="1"/>
</dbReference>
<feature type="domain" description="CzcB-like barrel-sandwich hybrid" evidence="5">
    <location>
        <begin position="96"/>
        <end position="234"/>
    </location>
</feature>
<evidence type="ECO:0000259" key="5">
    <source>
        <dbReference type="Pfam" id="PF25973"/>
    </source>
</evidence>
<dbReference type="InterPro" id="IPR058647">
    <property type="entry name" value="BSH_CzcB-like"/>
</dbReference>
<evidence type="ECO:0000313" key="7">
    <source>
        <dbReference type="EMBL" id="PLR09228.1"/>
    </source>
</evidence>
<comment type="similarity">
    <text evidence="1">Belongs to the membrane fusion protein (MFP) (TC 8.A.1) family.</text>
</comment>
<protein>
    <submittedName>
        <fullName evidence="7">Efflux RND transporter periplasmic adaptor subunit</fullName>
    </submittedName>
</protein>
<gene>
    <name evidence="7" type="ORF">CFHF_19010</name>
</gene>
<feature type="domain" description="CzcB-like C-terminal circularly permuted SH3-like" evidence="6">
    <location>
        <begin position="319"/>
        <end position="377"/>
    </location>
</feature>
<dbReference type="Pfam" id="PF25954">
    <property type="entry name" value="Beta-barrel_RND_2"/>
    <property type="match status" value="1"/>
</dbReference>
<dbReference type="InterPro" id="IPR058648">
    <property type="entry name" value="HH_CzcB-like"/>
</dbReference>
<dbReference type="InterPro" id="IPR051909">
    <property type="entry name" value="MFP_Cation_Efflux"/>
</dbReference>
<accession>A0A2N5CPZ4</accession>
<reference evidence="7 8" key="1">
    <citation type="submission" date="2017-12" db="EMBL/GenBank/DDBJ databases">
        <title>The genome sequence of Caulobacter flavus CGMCC1 15093.</title>
        <authorList>
            <person name="Gao J."/>
            <person name="Mao X."/>
            <person name="Sun J."/>
        </authorList>
    </citation>
    <scope>NUCLEOTIDE SEQUENCE [LARGE SCALE GENOMIC DNA]</scope>
    <source>
        <strain evidence="7 8">CGMCC1 15093</strain>
    </source>
</reference>
<evidence type="ECO:0000259" key="4">
    <source>
        <dbReference type="Pfam" id="PF25954"/>
    </source>
</evidence>
<proteinExistence type="inferred from homology"/>
<dbReference type="Gene3D" id="2.40.420.20">
    <property type="match status" value="1"/>
</dbReference>
<evidence type="ECO:0000259" key="6">
    <source>
        <dbReference type="Pfam" id="PF25975"/>
    </source>
</evidence>
<dbReference type="GO" id="GO:0022857">
    <property type="term" value="F:transmembrane transporter activity"/>
    <property type="evidence" value="ECO:0007669"/>
    <property type="project" value="InterPro"/>
</dbReference>
<organism evidence="7 8">
    <name type="scientific">Caulobacter flavus</name>
    <dbReference type="NCBI Taxonomy" id="1679497"/>
    <lineage>
        <taxon>Bacteria</taxon>
        <taxon>Pseudomonadati</taxon>
        <taxon>Pseudomonadota</taxon>
        <taxon>Alphaproteobacteria</taxon>
        <taxon>Caulobacterales</taxon>
        <taxon>Caulobacteraceae</taxon>
        <taxon>Caulobacter</taxon>
    </lineage>
</organism>
<dbReference type="InterPro" id="IPR006143">
    <property type="entry name" value="RND_pump_MFP"/>
</dbReference>
<name>A0A2N5CPZ4_9CAUL</name>
<evidence type="ECO:0000256" key="1">
    <source>
        <dbReference type="ARBA" id="ARBA00009477"/>
    </source>
</evidence>